<evidence type="ECO:0000256" key="1">
    <source>
        <dbReference type="ARBA" id="ARBA00001936"/>
    </source>
</evidence>
<keyword evidence="3" id="KW-0547">Nucleotide-binding</keyword>
<reference evidence="8 9" key="1">
    <citation type="submission" date="2020-11" db="EMBL/GenBank/DDBJ databases">
        <authorList>
            <person name="Wallbank WR R."/>
            <person name="Pardo Diaz C."/>
            <person name="Kozak K."/>
            <person name="Martin S."/>
            <person name="Jiggins C."/>
            <person name="Moest M."/>
            <person name="Warren A I."/>
            <person name="Generalovic N T."/>
            <person name="Byers J.R.P. K."/>
            <person name="Montejo-Kovacevich G."/>
            <person name="Yen C E."/>
        </authorList>
    </citation>
    <scope>NUCLEOTIDE SEQUENCE [LARGE SCALE GENOMIC DNA]</scope>
</reference>
<dbReference type="SMART" id="SM01265">
    <property type="entry name" value="Mab-21"/>
    <property type="match status" value="1"/>
</dbReference>
<accession>A0A7R8YNI5</accession>
<comment type="similarity">
    <text evidence="2">Belongs to the mab-21 family.</text>
</comment>
<dbReference type="GO" id="GO:0005524">
    <property type="term" value="F:ATP binding"/>
    <property type="evidence" value="ECO:0007669"/>
    <property type="project" value="UniProtKB-KW"/>
</dbReference>
<dbReference type="InterPro" id="IPR024810">
    <property type="entry name" value="MAB21L/cGLR"/>
</dbReference>
<evidence type="ECO:0000313" key="8">
    <source>
        <dbReference type="EMBL" id="CAD7079656.1"/>
    </source>
</evidence>
<evidence type="ECO:0000256" key="5">
    <source>
        <dbReference type="ARBA" id="ARBA00023134"/>
    </source>
</evidence>
<dbReference type="Proteomes" id="UP000594454">
    <property type="component" value="Chromosome 1"/>
</dbReference>
<proteinExistence type="inferred from homology"/>
<dbReference type="InParanoid" id="A0A7R8YNI5"/>
<sequence length="398" mass="44972">MGLSMMKFGYNTCSYSIKGIGRPKTIIQLNEFAFHTLNIRTRRAKMTTLSTLRILETAHKCIKVGSKEESEVRVLVNSLCNEFTNRMKSDTLFKETYNKTILCGSFRDSLKVLRADEVDFNIVLILPGVVTSGDYPGKVAININSYSGSSECQELLRKFANEDGFLQTSKLRAWSQSMVSKANKNDLEIINGHTLNIKISQNGPAETVYVTIKSPAPGSCLEQGFQLSIDLVLGIYFPPESLQTGSTSHNAKHGWVAIPKPINGSGDYQNILFVPSYPEQESEELKNKCNMKPAIRLVKQMRDRKAFSRKGFRLKAKAINVSLDYLVKSLEARSLPVHQHPKFNMLKKFNSNQIDAMKIQMGVALKQFHKYQNTTALYNLFFTEKQKISFIKEIAQQK</sequence>
<dbReference type="PANTHER" id="PTHR10656">
    <property type="entry name" value="CELL FATE DETERMINING PROTEIN MAB21-RELATED"/>
    <property type="match status" value="1"/>
</dbReference>
<dbReference type="AlphaFoldDB" id="A0A7R8YNI5"/>
<evidence type="ECO:0000313" key="9">
    <source>
        <dbReference type="Proteomes" id="UP000594454"/>
    </source>
</evidence>
<keyword evidence="5" id="KW-0342">GTP-binding</keyword>
<keyword evidence="4" id="KW-0067">ATP-binding</keyword>
<dbReference type="Gene3D" id="3.30.460.90">
    <property type="match status" value="1"/>
</dbReference>
<dbReference type="OrthoDB" id="7249367at2759"/>
<gene>
    <name evidence="8" type="ORF">HERILL_LOCUS2861</name>
</gene>
<comment type="cofactor">
    <cofactor evidence="1">
        <name>Mn(2+)</name>
        <dbReference type="ChEBI" id="CHEBI:29035"/>
    </cofactor>
</comment>
<dbReference type="GO" id="GO:0005525">
    <property type="term" value="F:GTP binding"/>
    <property type="evidence" value="ECO:0007669"/>
    <property type="project" value="UniProtKB-KW"/>
</dbReference>
<evidence type="ECO:0000256" key="6">
    <source>
        <dbReference type="ARBA" id="ARBA00023211"/>
    </source>
</evidence>
<protein>
    <recommendedName>
        <fullName evidence="7">Mab-21-like nucleotidyltransferase domain-containing protein</fullName>
    </recommendedName>
</protein>
<name>A0A7R8YNI5_HERIL</name>
<organism evidence="8 9">
    <name type="scientific">Hermetia illucens</name>
    <name type="common">Black soldier fly</name>
    <dbReference type="NCBI Taxonomy" id="343691"/>
    <lineage>
        <taxon>Eukaryota</taxon>
        <taxon>Metazoa</taxon>
        <taxon>Ecdysozoa</taxon>
        <taxon>Arthropoda</taxon>
        <taxon>Hexapoda</taxon>
        <taxon>Insecta</taxon>
        <taxon>Pterygota</taxon>
        <taxon>Neoptera</taxon>
        <taxon>Endopterygota</taxon>
        <taxon>Diptera</taxon>
        <taxon>Brachycera</taxon>
        <taxon>Stratiomyomorpha</taxon>
        <taxon>Stratiomyidae</taxon>
        <taxon>Hermetiinae</taxon>
        <taxon>Hermetia</taxon>
    </lineage>
</organism>
<dbReference type="EMBL" id="LR899009">
    <property type="protein sequence ID" value="CAD7079656.1"/>
    <property type="molecule type" value="Genomic_DNA"/>
</dbReference>
<evidence type="ECO:0000259" key="7">
    <source>
        <dbReference type="Pfam" id="PF03281"/>
    </source>
</evidence>
<dbReference type="PANTHER" id="PTHR10656:SF42">
    <property type="entry name" value="CYCLIC GMP-AMP SYNTHASE-LIKE PROTEIN-RELATED"/>
    <property type="match status" value="1"/>
</dbReference>
<evidence type="ECO:0000256" key="2">
    <source>
        <dbReference type="ARBA" id="ARBA00008307"/>
    </source>
</evidence>
<keyword evidence="9" id="KW-1185">Reference proteome</keyword>
<evidence type="ECO:0000256" key="4">
    <source>
        <dbReference type="ARBA" id="ARBA00022840"/>
    </source>
</evidence>
<keyword evidence="6" id="KW-0464">Manganese</keyword>
<evidence type="ECO:0000256" key="3">
    <source>
        <dbReference type="ARBA" id="ARBA00022741"/>
    </source>
</evidence>
<dbReference type="Pfam" id="PF03281">
    <property type="entry name" value="Mab-21"/>
    <property type="match status" value="1"/>
</dbReference>
<dbReference type="InterPro" id="IPR046903">
    <property type="entry name" value="Mab-21-like_nuc_Trfase"/>
</dbReference>
<feature type="domain" description="Mab-21-like nucleotidyltransferase" evidence="7">
    <location>
        <begin position="108"/>
        <end position="283"/>
    </location>
</feature>